<feature type="compositionally biased region" description="Polar residues" evidence="2">
    <location>
        <begin position="600"/>
        <end position="609"/>
    </location>
</feature>
<dbReference type="OrthoDB" id="306254at2759"/>
<feature type="compositionally biased region" description="Polar residues" evidence="2">
    <location>
        <begin position="1364"/>
        <end position="1376"/>
    </location>
</feature>
<feature type="compositionally biased region" description="Polar residues" evidence="2">
    <location>
        <begin position="687"/>
        <end position="699"/>
    </location>
</feature>
<feature type="compositionally biased region" description="Polar residues" evidence="2">
    <location>
        <begin position="760"/>
        <end position="798"/>
    </location>
</feature>
<feature type="compositionally biased region" description="Basic and acidic residues" evidence="2">
    <location>
        <begin position="145"/>
        <end position="160"/>
    </location>
</feature>
<accession>A0A8E0RQB0</accession>
<feature type="compositionally biased region" description="Basic and acidic residues" evidence="2">
    <location>
        <begin position="1351"/>
        <end position="1362"/>
    </location>
</feature>
<feature type="region of interest" description="Disordered" evidence="2">
    <location>
        <begin position="1277"/>
        <end position="1335"/>
    </location>
</feature>
<evidence type="ECO:0000313" key="4">
    <source>
        <dbReference type="Proteomes" id="UP000728185"/>
    </source>
</evidence>
<evidence type="ECO:0000256" key="1">
    <source>
        <dbReference type="SAM" id="Coils"/>
    </source>
</evidence>
<reference evidence="3" key="1">
    <citation type="submission" date="2019-05" db="EMBL/GenBank/DDBJ databases">
        <title>Annotation for the trematode Fasciolopsis buski.</title>
        <authorList>
            <person name="Choi Y.-J."/>
        </authorList>
    </citation>
    <scope>NUCLEOTIDE SEQUENCE</scope>
    <source>
        <strain evidence="3">HT</strain>
        <tissue evidence="3">Whole worm</tissue>
    </source>
</reference>
<comment type="caution">
    <text evidence="3">The sequence shown here is derived from an EMBL/GenBank/DDBJ whole genome shotgun (WGS) entry which is preliminary data.</text>
</comment>
<evidence type="ECO:0000313" key="3">
    <source>
        <dbReference type="EMBL" id="KAA0187528.1"/>
    </source>
</evidence>
<gene>
    <name evidence="3" type="ORF">FBUS_04346</name>
</gene>
<feature type="compositionally biased region" description="Polar residues" evidence="2">
    <location>
        <begin position="1324"/>
        <end position="1334"/>
    </location>
</feature>
<keyword evidence="1" id="KW-0175">Coiled coil</keyword>
<name>A0A8E0RQB0_9TREM</name>
<feature type="compositionally biased region" description="Low complexity" evidence="2">
    <location>
        <begin position="700"/>
        <end position="710"/>
    </location>
</feature>
<dbReference type="EMBL" id="LUCM01009059">
    <property type="protein sequence ID" value="KAA0187528.1"/>
    <property type="molecule type" value="Genomic_DNA"/>
</dbReference>
<feature type="compositionally biased region" description="Pro residues" evidence="2">
    <location>
        <begin position="1284"/>
        <end position="1294"/>
    </location>
</feature>
<feature type="region of interest" description="Disordered" evidence="2">
    <location>
        <begin position="135"/>
        <end position="160"/>
    </location>
</feature>
<feature type="region of interest" description="Disordered" evidence="2">
    <location>
        <begin position="600"/>
        <end position="642"/>
    </location>
</feature>
<organism evidence="3 4">
    <name type="scientific">Fasciolopsis buskii</name>
    <dbReference type="NCBI Taxonomy" id="27845"/>
    <lineage>
        <taxon>Eukaryota</taxon>
        <taxon>Metazoa</taxon>
        <taxon>Spiralia</taxon>
        <taxon>Lophotrochozoa</taxon>
        <taxon>Platyhelminthes</taxon>
        <taxon>Trematoda</taxon>
        <taxon>Digenea</taxon>
        <taxon>Plagiorchiida</taxon>
        <taxon>Echinostomata</taxon>
        <taxon>Echinostomatoidea</taxon>
        <taxon>Fasciolidae</taxon>
        <taxon>Fasciolopsis</taxon>
    </lineage>
</organism>
<feature type="compositionally biased region" description="Low complexity" evidence="2">
    <location>
        <begin position="1716"/>
        <end position="1726"/>
    </location>
</feature>
<feature type="compositionally biased region" description="Basic and acidic residues" evidence="2">
    <location>
        <begin position="840"/>
        <end position="857"/>
    </location>
</feature>
<feature type="region of interest" description="Disordered" evidence="2">
    <location>
        <begin position="1350"/>
        <end position="1391"/>
    </location>
</feature>
<feature type="compositionally biased region" description="Polar residues" evidence="2">
    <location>
        <begin position="622"/>
        <end position="635"/>
    </location>
</feature>
<evidence type="ECO:0000256" key="2">
    <source>
        <dbReference type="SAM" id="MobiDB-lite"/>
    </source>
</evidence>
<proteinExistence type="predicted"/>
<keyword evidence="4" id="KW-1185">Reference proteome</keyword>
<feature type="coiled-coil region" evidence="1">
    <location>
        <begin position="900"/>
        <end position="937"/>
    </location>
</feature>
<feature type="region of interest" description="Disordered" evidence="2">
    <location>
        <begin position="71"/>
        <end position="91"/>
    </location>
</feature>
<feature type="region of interest" description="Disordered" evidence="2">
    <location>
        <begin position="1111"/>
        <end position="1193"/>
    </location>
</feature>
<protein>
    <submittedName>
        <fullName evidence="3">Uncharacterized protein</fullName>
    </submittedName>
</protein>
<feature type="compositionally biased region" description="Basic and acidic residues" evidence="2">
    <location>
        <begin position="1674"/>
        <end position="1684"/>
    </location>
</feature>
<feature type="compositionally biased region" description="Polar residues" evidence="2">
    <location>
        <begin position="811"/>
        <end position="829"/>
    </location>
</feature>
<sequence>MTPPSCFRVFHLCFYFTAKREILGAESSSDKVCKSENVSGGDVHAGAIDRERHNELNVLEQVRQILATNKCQSTGQQQEKTDESRSALPRRGIYRSKRKNKQLVKNPGNAFSFLSVEPLPEEVCRRQRGLSRADLQALVRKQRQDRKSERLNKERAEQERRERIHQNLCATARAAAVAAKAPLPGPRRPLVLTDRTASTTAHHSYLDPEVCCYLYLHSDRLYVGKYLWDRSCDLIRLTIMTELLVVPLVGNLILTAIQTAEESHRVMLWIPLSCHISDPGQESTLDTPVMNFDPPEVHADDEYGMSPVSSLDELDQFRPDSAHWMRLEAFNPTQLERKVDDLLRLSRAPLDTDAFVCTELATLNHADDLAYVDLRRWIYSDPLRLGVLRKQQERTGYDWFLIQNESLTHGHSANLKLTQPSHRAVGTASVEPTNVAYIERSPVSRSIHHPVEDSGAGCLGNHHVSSLCFTLQSSTLGIPTKSTTPTISLQAAPTSSPSEQQDFIAGATSRAISSTPRREAFNTISITQGAPQPQVEIHGDSLPPRLTATALSLRLSEEVNHLEALACSIQHVTEMESLRQYAGAQSEAVTLAQMLRNHQTQENIPNPSRSPKLHSPLKYPSMHSQATSVTPSKLQSDAEAHSPQFTEVIRAAEEFKKAERRLSAKTSNMEDLVTKKSMVKESVSSSGVHNLQNPRGDNQSHSTSASHSASGVIHHVVELSPTSTIRSSKSVPEIDSEIRSVSEASFAPGSIRSLPLDRSGSAQDNSPTEDNGSTLVSQEKSADGTHSVSTALTVTRCTSSKHVSEVSSNSMITVQTHTDGEIVQTTHSSPSKHKMGIHQNKKEVPHPTDSSAHREPVVESSRIPHPNPITPLNRTEDDGSEDVLSLTQIDSGLLQRAAMLKLRRERAEKLLALSKNLEQEEAEVVRLEKKALKAYQTKRKMTRIEELRSGVPKTSVDRAISASSTHFDQEINIMDVPHRSHYSNTLSTALARDSAPTVDELSNLSGDLTSHPRIKTTSTRAQDLSRLELSLKSLPYDARTSKTISASAGLRNTAGSCVSKADTSRYSHDFIHSSESFEEVVPTSSSVENKRSLKVTADQVEWSKRDDIENDVSVDRSNAGPATPRSRKHLGNEFISSSLDRSTSLAHGHSSQTKTRQRRTAEYHREFSSPARRRLLSASAVSSTDDDERKTEIPLDDSIAASASSQIDLSAMESRIRALHSNLQCQEAILARINQRHKFVSTDRLARFESTVMQHKQLCTEIIESIKRKLRECEGNATHEFPNRPSPGPLPQPTPISISHKVPAVGLGPQTDQTLSSSSHSSSRTFGGNSQPPTLASLAEDLVSATDTEGDLQKLEFDEKVESVASSRTLTEGTRTPEQESAGGILRPHSYSPDFEQLPGKSPDSVIGSVHSPFPSARSNTSATIADDDVHTPAALPLSPLQLNSDNNAGRNELSVNSAQLIQTECDDPEGNWTVSKRAEESRLPLGDNAVRSKPVLSQAALGLPSLSEVNIVTVDEPKPGQVSATIGEIRIPFMGNANKYPTSDAASTSNVENDAARQSLSRISSIKVGSISNLSPPGAEAAGAQESTTVATTITSKESLPLSVAGPAHLERIQISVPEPTHEGAASIPRSSSLVDHTDLVENLTQELFGKVLSDVVDEAVHARETISSSRLDALRDKKEDSMPLHGSDSAKSVPDRSPVVEPPEPNADSIPEVDSPSDTDSFSDTAEASLNIAPSMFSPENVRGLVADVPSRLEPLIREALDYFWQARSDAPEGTRESAIITAMAAPPARFSFDAFEEADLSPELLSLPNLRFISRRLLFDLVCELIQQTYAGEDHEFTLKQSGNLVRPRVSSTQFRLWQGQNRPSDKEHLARIVASGIQTALCLRSDKLVTASDDLSEFTDFRRFPGKLTSGTRFSRLAQWTLSKKSYLDRLLELELRNDEGNWLSYVPEEQRLKRNLSDQIWNEVVQDSVDSMLKRWQASHNITASVIPETESVN</sequence>
<feature type="compositionally biased region" description="Polar residues" evidence="2">
    <location>
        <begin position="1134"/>
        <end position="1154"/>
    </location>
</feature>
<feature type="region of interest" description="Disordered" evidence="2">
    <location>
        <begin position="660"/>
        <end position="710"/>
    </location>
</feature>
<feature type="region of interest" description="Disordered" evidence="2">
    <location>
        <begin position="749"/>
        <end position="881"/>
    </location>
</feature>
<feature type="region of interest" description="Disordered" evidence="2">
    <location>
        <begin position="1673"/>
        <end position="1726"/>
    </location>
</feature>
<dbReference type="Proteomes" id="UP000728185">
    <property type="component" value="Unassembled WGS sequence"/>
</dbReference>